<gene>
    <name evidence="2" type="ORF">H9777_02620</name>
</gene>
<dbReference type="CDD" id="cd07344">
    <property type="entry name" value="M48_yhfN_like"/>
    <property type="match status" value="1"/>
</dbReference>
<reference evidence="2" key="1">
    <citation type="journal article" date="2021" name="PeerJ">
        <title>Extensive microbial diversity within the chicken gut microbiome revealed by metagenomics and culture.</title>
        <authorList>
            <person name="Gilroy R."/>
            <person name="Ravi A."/>
            <person name="Getino M."/>
            <person name="Pursley I."/>
            <person name="Horton D.L."/>
            <person name="Alikhan N.F."/>
            <person name="Baker D."/>
            <person name="Gharbi K."/>
            <person name="Hall N."/>
            <person name="Watson M."/>
            <person name="Adriaenssens E.M."/>
            <person name="Foster-Nyarko E."/>
            <person name="Jarju S."/>
            <person name="Secka A."/>
            <person name="Antonio M."/>
            <person name="Oren A."/>
            <person name="Chaudhuri R.R."/>
            <person name="La Ragione R."/>
            <person name="Hildebrand F."/>
            <person name="Pallen M.J."/>
        </authorList>
    </citation>
    <scope>NUCLEOTIDE SEQUENCE</scope>
    <source>
        <strain evidence="2">G4-2901</strain>
    </source>
</reference>
<dbReference type="InterPro" id="IPR053136">
    <property type="entry name" value="UTP_pyrophosphatase-like"/>
</dbReference>
<dbReference type="EMBL" id="JAHLFW010000025">
    <property type="protein sequence ID" value="MBU3837221.1"/>
    <property type="molecule type" value="Genomic_DNA"/>
</dbReference>
<dbReference type="Proteomes" id="UP000783796">
    <property type="component" value="Unassembled WGS sequence"/>
</dbReference>
<accession>A0A948TAI4</accession>
<reference evidence="2" key="2">
    <citation type="submission" date="2021-04" db="EMBL/GenBank/DDBJ databases">
        <authorList>
            <person name="Gilroy R."/>
        </authorList>
    </citation>
    <scope>NUCLEOTIDE SEQUENCE</scope>
    <source>
        <strain evidence="2">G4-2901</strain>
    </source>
</reference>
<sequence length="236" mass="26768">MATRRIIPDDDFGKIVIGTRINARNISMRVKKDGLYVTVPPFTKTDRIMQVIADYRPKLLASFTKASPKIITDGFSIDAPCFKLTVGVGGMKCFSVRREEEGVMKILCPQNVDFNSPQTQKLLNAAIVRAMKKSAEEFLPPLLKFWAEKYGMTYRKVRITGAKSRWGSCTSRGTISLSCYLMLLPVHLMDYVILHELAHTKEMNHGPGFWKLLDSMTDGSSHQLRAQLRKFKTDFL</sequence>
<feature type="domain" description="YgjP-like metallopeptidase" evidence="1">
    <location>
        <begin position="24"/>
        <end position="229"/>
    </location>
</feature>
<evidence type="ECO:0000313" key="2">
    <source>
        <dbReference type="EMBL" id="MBU3837221.1"/>
    </source>
</evidence>
<evidence type="ECO:0000313" key="3">
    <source>
        <dbReference type="Proteomes" id="UP000783796"/>
    </source>
</evidence>
<dbReference type="AlphaFoldDB" id="A0A948TAI4"/>
<comment type="caution">
    <text evidence="2">The sequence shown here is derived from an EMBL/GenBank/DDBJ whole genome shotgun (WGS) entry which is preliminary data.</text>
</comment>
<name>A0A948TAI4_9BACT</name>
<dbReference type="PANTHER" id="PTHR30399:SF1">
    <property type="entry name" value="UTP PYROPHOSPHATASE"/>
    <property type="match status" value="1"/>
</dbReference>
<evidence type="ECO:0000259" key="1">
    <source>
        <dbReference type="Pfam" id="PF01863"/>
    </source>
</evidence>
<dbReference type="PANTHER" id="PTHR30399">
    <property type="entry name" value="UNCHARACTERIZED PROTEIN YGJP"/>
    <property type="match status" value="1"/>
</dbReference>
<dbReference type="InterPro" id="IPR002725">
    <property type="entry name" value="YgjP-like_metallopeptidase"/>
</dbReference>
<dbReference type="Pfam" id="PF01863">
    <property type="entry name" value="YgjP-like"/>
    <property type="match status" value="1"/>
</dbReference>
<protein>
    <submittedName>
        <fullName evidence="2">M48 family metallopeptidase</fullName>
    </submittedName>
</protein>
<proteinExistence type="predicted"/>
<dbReference type="Gene3D" id="3.30.2010.10">
    <property type="entry name" value="Metalloproteases ('zincins'), catalytic domain"/>
    <property type="match status" value="1"/>
</dbReference>
<organism evidence="2 3">
    <name type="scientific">Candidatus Phocaeicola faecigallinarum</name>
    <dbReference type="NCBI Taxonomy" id="2838732"/>
    <lineage>
        <taxon>Bacteria</taxon>
        <taxon>Pseudomonadati</taxon>
        <taxon>Bacteroidota</taxon>
        <taxon>Bacteroidia</taxon>
        <taxon>Bacteroidales</taxon>
        <taxon>Bacteroidaceae</taxon>
        <taxon>Phocaeicola</taxon>
    </lineage>
</organism>